<dbReference type="GO" id="GO:0005886">
    <property type="term" value="C:plasma membrane"/>
    <property type="evidence" value="ECO:0007669"/>
    <property type="project" value="UniProtKB-SubCell"/>
</dbReference>
<organism evidence="10 11">
    <name type="scientific">Moniliophthora roreri</name>
    <name type="common">Frosty pod rot fungus</name>
    <name type="synonym">Monilia roreri</name>
    <dbReference type="NCBI Taxonomy" id="221103"/>
    <lineage>
        <taxon>Eukaryota</taxon>
        <taxon>Fungi</taxon>
        <taxon>Dikarya</taxon>
        <taxon>Basidiomycota</taxon>
        <taxon>Agaricomycotina</taxon>
        <taxon>Agaricomycetes</taxon>
        <taxon>Agaricomycetidae</taxon>
        <taxon>Agaricales</taxon>
        <taxon>Marasmiineae</taxon>
        <taxon>Marasmiaceae</taxon>
        <taxon>Moniliophthora</taxon>
    </lineage>
</organism>
<evidence type="ECO:0000256" key="1">
    <source>
        <dbReference type="ARBA" id="ARBA00004609"/>
    </source>
</evidence>
<proteinExistence type="inferred from homology"/>
<name>A0A0W0GBP0_MONRR</name>
<dbReference type="GO" id="GO:0016810">
    <property type="term" value="F:hydrolase activity, acting on carbon-nitrogen (but not peptide) bonds"/>
    <property type="evidence" value="ECO:0007669"/>
    <property type="project" value="InterPro"/>
</dbReference>
<comment type="subcellular location">
    <subcellularLocation>
        <location evidence="1">Cell membrane</location>
        <topology evidence="1">Lipid-anchor</topology>
        <topology evidence="1">GPI-anchor</topology>
    </subcellularLocation>
</comment>
<dbReference type="GO" id="GO:0071555">
    <property type="term" value="P:cell wall organization"/>
    <property type="evidence" value="ECO:0007669"/>
    <property type="project" value="UniProtKB-KW"/>
</dbReference>
<reference evidence="10 11" key="1">
    <citation type="submission" date="2015-12" db="EMBL/GenBank/DDBJ databases">
        <title>Draft genome sequence of Moniliophthora roreri, the causal agent of frosty pod rot of cacao.</title>
        <authorList>
            <person name="Aime M.C."/>
            <person name="Diaz-Valderrama J.R."/>
            <person name="Kijpornyongpan T."/>
            <person name="Phillips-Mora W."/>
        </authorList>
    </citation>
    <scope>NUCLEOTIDE SEQUENCE [LARGE SCALE GENOMIC DNA]</scope>
    <source>
        <strain evidence="10 11">MCA 2952</strain>
    </source>
</reference>
<dbReference type="ESTHER" id="monro-v2w6n9">
    <property type="family name" value="Fungal_carboxylesterase_lipase"/>
</dbReference>
<keyword evidence="4" id="KW-0325">Glycoprotein</keyword>
<evidence type="ECO:0000256" key="2">
    <source>
        <dbReference type="ARBA" id="ARBA00005964"/>
    </source>
</evidence>
<dbReference type="CDD" id="cd10938">
    <property type="entry name" value="CE4_HpPgdA_like"/>
    <property type="match status" value="1"/>
</dbReference>
<dbReference type="PANTHER" id="PTHR47561">
    <property type="entry name" value="POLYSACCHARIDE DEACETYLASE FAMILY PROTEIN (AFU_ORTHOLOGUE AFUA_6G05030)"/>
    <property type="match status" value="1"/>
</dbReference>
<keyword evidence="4" id="KW-0336">GPI-anchor</keyword>
<dbReference type="InterPro" id="IPR002018">
    <property type="entry name" value="CarbesteraseB"/>
</dbReference>
<evidence type="ECO:0000313" key="10">
    <source>
        <dbReference type="EMBL" id="KTB45939.1"/>
    </source>
</evidence>
<evidence type="ECO:0000256" key="3">
    <source>
        <dbReference type="ARBA" id="ARBA00022475"/>
    </source>
</evidence>
<dbReference type="Proteomes" id="UP000054988">
    <property type="component" value="Unassembled WGS sequence"/>
</dbReference>
<keyword evidence="3" id="KW-1003">Cell membrane</keyword>
<keyword evidence="5" id="KW-0378">Hydrolase</keyword>
<dbReference type="PROSITE" id="PS51677">
    <property type="entry name" value="NODB"/>
    <property type="match status" value="1"/>
</dbReference>
<dbReference type="InterPro" id="IPR011330">
    <property type="entry name" value="Glyco_hydro/deAcase_b/a-brl"/>
</dbReference>
<dbReference type="PROSITE" id="PS00122">
    <property type="entry name" value="CARBOXYLESTERASE_B_1"/>
    <property type="match status" value="1"/>
</dbReference>
<dbReference type="EMBL" id="LATX01000556">
    <property type="protein sequence ID" value="KTB45939.1"/>
    <property type="molecule type" value="Genomic_DNA"/>
</dbReference>
<dbReference type="SUPFAM" id="SSF88713">
    <property type="entry name" value="Glycoside hydrolase/deacetylase"/>
    <property type="match status" value="1"/>
</dbReference>
<keyword evidence="6" id="KW-0472">Membrane</keyword>
<dbReference type="GO" id="GO:0005975">
    <property type="term" value="P:carbohydrate metabolic process"/>
    <property type="evidence" value="ECO:0007669"/>
    <property type="project" value="InterPro"/>
</dbReference>
<dbReference type="InterPro" id="IPR002509">
    <property type="entry name" value="NODB_dom"/>
</dbReference>
<keyword evidence="8" id="KW-0961">Cell wall biogenesis/degradation</keyword>
<gene>
    <name evidence="10" type="ORF">WG66_1483</name>
</gene>
<dbReference type="InterPro" id="IPR019826">
    <property type="entry name" value="Carboxylesterase_B_AS"/>
</dbReference>
<feature type="domain" description="NodB homology" evidence="9">
    <location>
        <begin position="29"/>
        <end position="237"/>
    </location>
</feature>
<dbReference type="AlphaFoldDB" id="A0A0W0GBP0"/>
<evidence type="ECO:0000256" key="5">
    <source>
        <dbReference type="ARBA" id="ARBA00022801"/>
    </source>
</evidence>
<accession>A0A0W0GBP0</accession>
<comment type="caution">
    <text evidence="10">The sequence shown here is derived from an EMBL/GenBank/DDBJ whole genome shotgun (WGS) entry which is preliminary data.</text>
</comment>
<sequence>MPAKRVLIGFGVDVDAVAGWLGSYGGEDSPLDISRGMFAGEVGTPRLLKLFKKYGLKTTWFIPGHSLETFPEQMAAVRDAGHEIGLHGYSHENPTAMSVQQQADILDHTYKLLTEFNNGIPPKGSVAPWWETSKEGVELLLEKGIEYDHSSMGHDCQAYFMRDEDRWTKIDYSAAAATWMKPLVKGKETGLVQIPANWYLDDLPPMMFIKASPNSHGFVNPRDLEEIWKDMFTYCYSHREEEEFIFPITIHPDVSGRPQVLLMLERFIEWINTHENVHWVPMIQMANEFRAKNKPRRVTEVFDADRWILSHFLISVCELAISNCKMIPNTHLHDKLAHNPVRVTVETRFGPVIGGRADNGAAVFLEVPYALPPRRFEDPRPLPADYRYEDKEYIKVATYCAQPLNDGQGQGLGIPFVDKVGFGKPSENPLFCNIVVPPSFPENNLGPFPVKVYIHGGFLQFGSPHGLPFQGQYIAADRSIVRVNIGYRLSAFGFLACDSPHAKLNGNYGFKDQWIALEWIKANINSFGGDPNDIQIMGLSAGGHSVHQMLHHASHLPEGKNAPFTSAMLMSNAIVSAPKTPTELQVQYNALCNALELDPNMLSTLQDPSKVTAESICNVIETDAVGVENGTFRACVADDWLSASPDVMEWQRSGGFAQSLLSKGVKSIVVGDVTEEWYLYSIAHPIRSPKDIKPNLLRYYQEPLLDRILTRYKQLPEDAGEEESARLFGEILSDWQVHLPARVLARDLQRTGFPVLRYLIRWVPEQARPEGWVTHGSDTTIWHYRLPVLEEEDAVIAKAWLDRVDDEVKALEKVGSSSLDVRKVLALKKDKTIEWDDDEMWEVKMEMSDIVDG</sequence>
<evidence type="ECO:0000256" key="4">
    <source>
        <dbReference type="ARBA" id="ARBA00022622"/>
    </source>
</evidence>
<dbReference type="GO" id="GO:0098552">
    <property type="term" value="C:side of membrane"/>
    <property type="evidence" value="ECO:0007669"/>
    <property type="project" value="UniProtKB-KW"/>
</dbReference>
<dbReference type="Gene3D" id="3.40.50.1820">
    <property type="entry name" value="alpha/beta hydrolase"/>
    <property type="match status" value="1"/>
</dbReference>
<dbReference type="PANTHER" id="PTHR47561:SF1">
    <property type="entry name" value="POLYSACCHARIDE DEACETYLASE FAMILY PROTEIN (AFU_ORTHOLOGUE AFUA_6G05030)"/>
    <property type="match status" value="1"/>
</dbReference>
<evidence type="ECO:0000313" key="11">
    <source>
        <dbReference type="Proteomes" id="UP000054988"/>
    </source>
</evidence>
<keyword evidence="7" id="KW-0449">Lipoprotein</keyword>
<dbReference type="Pfam" id="PF00135">
    <property type="entry name" value="COesterase"/>
    <property type="match status" value="1"/>
</dbReference>
<evidence type="ECO:0000259" key="9">
    <source>
        <dbReference type="PROSITE" id="PS51677"/>
    </source>
</evidence>
<dbReference type="Pfam" id="PF01522">
    <property type="entry name" value="Polysacc_deac_1"/>
    <property type="match status" value="1"/>
</dbReference>
<protein>
    <recommendedName>
        <fullName evidence="9">NodB homology domain-containing protein</fullName>
    </recommendedName>
</protein>
<comment type="similarity">
    <text evidence="2">Belongs to the type-B carboxylesterase/lipase family.</text>
</comment>
<evidence type="ECO:0000256" key="6">
    <source>
        <dbReference type="ARBA" id="ARBA00023136"/>
    </source>
</evidence>
<evidence type="ECO:0000256" key="8">
    <source>
        <dbReference type="ARBA" id="ARBA00023316"/>
    </source>
</evidence>
<dbReference type="eggNOG" id="KOG1516">
    <property type="taxonomic scope" value="Eukaryota"/>
</dbReference>
<evidence type="ECO:0000256" key="7">
    <source>
        <dbReference type="ARBA" id="ARBA00023288"/>
    </source>
</evidence>
<dbReference type="InterPro" id="IPR029058">
    <property type="entry name" value="AB_hydrolase_fold"/>
</dbReference>
<dbReference type="InterPro" id="IPR037950">
    <property type="entry name" value="PgdA-like"/>
</dbReference>
<dbReference type="SUPFAM" id="SSF53474">
    <property type="entry name" value="alpha/beta-Hydrolases"/>
    <property type="match status" value="1"/>
</dbReference>
<dbReference type="Gene3D" id="3.20.20.370">
    <property type="entry name" value="Glycoside hydrolase/deacetylase"/>
    <property type="match status" value="1"/>
</dbReference>